<reference evidence="6 7" key="1">
    <citation type="submission" date="2020-06" db="EMBL/GenBank/DDBJ databases">
        <title>Genomic analysis of Salicibibacter sp. NKC21-4.</title>
        <authorList>
            <person name="Oh Y.J."/>
        </authorList>
    </citation>
    <scope>NUCLEOTIDE SEQUENCE [LARGE SCALE GENOMIC DNA]</scope>
    <source>
        <strain evidence="6 7">NKC21-4</strain>
    </source>
</reference>
<evidence type="ECO:0000256" key="3">
    <source>
        <dbReference type="ARBA" id="ARBA00023004"/>
    </source>
</evidence>
<dbReference type="Proteomes" id="UP000595349">
    <property type="component" value="Chromosome"/>
</dbReference>
<keyword evidence="3" id="KW-0408">Iron</keyword>
<evidence type="ECO:0000256" key="2">
    <source>
        <dbReference type="ARBA" id="ARBA00022723"/>
    </source>
</evidence>
<dbReference type="GO" id="GO:0051537">
    <property type="term" value="F:2 iron, 2 sulfur cluster binding"/>
    <property type="evidence" value="ECO:0007669"/>
    <property type="project" value="UniProtKB-KW"/>
</dbReference>
<organism evidence="6 7">
    <name type="scientific">Salicibibacter cibi</name>
    <dbReference type="NCBI Taxonomy" id="2743001"/>
    <lineage>
        <taxon>Bacteria</taxon>
        <taxon>Bacillati</taxon>
        <taxon>Bacillota</taxon>
        <taxon>Bacilli</taxon>
        <taxon>Bacillales</taxon>
        <taxon>Bacillaceae</taxon>
        <taxon>Salicibibacter</taxon>
    </lineage>
</organism>
<dbReference type="KEGG" id="scib:HUG20_11910"/>
<feature type="domain" description="Rieske" evidence="5">
    <location>
        <begin position="4"/>
        <end position="116"/>
    </location>
</feature>
<evidence type="ECO:0000313" key="6">
    <source>
        <dbReference type="EMBL" id="QQK80533.1"/>
    </source>
</evidence>
<dbReference type="AlphaFoldDB" id="A0A7T6ZBR8"/>
<protein>
    <submittedName>
        <fullName evidence="6">Rieske (2Fe-2S) protein</fullName>
    </submittedName>
</protein>
<dbReference type="Gene3D" id="2.102.10.10">
    <property type="entry name" value="Rieske [2Fe-2S] iron-sulphur domain"/>
    <property type="match status" value="1"/>
</dbReference>
<gene>
    <name evidence="6" type="ORF">HUG20_11910</name>
</gene>
<dbReference type="Pfam" id="PF00355">
    <property type="entry name" value="Rieske"/>
    <property type="match status" value="1"/>
</dbReference>
<keyword evidence="7" id="KW-1185">Reference proteome</keyword>
<dbReference type="PANTHER" id="PTHR21496:SF23">
    <property type="entry name" value="3-PHENYLPROPIONATE_CINNAMIC ACID DIOXYGENASE FERREDOXIN SUBUNIT"/>
    <property type="match status" value="1"/>
</dbReference>
<proteinExistence type="predicted"/>
<dbReference type="CDD" id="cd03467">
    <property type="entry name" value="Rieske"/>
    <property type="match status" value="1"/>
</dbReference>
<evidence type="ECO:0000256" key="1">
    <source>
        <dbReference type="ARBA" id="ARBA00022714"/>
    </source>
</evidence>
<dbReference type="SUPFAM" id="SSF50022">
    <property type="entry name" value="ISP domain"/>
    <property type="match status" value="1"/>
</dbReference>
<dbReference type="RefSeq" id="WP_200084903.1">
    <property type="nucleotide sequence ID" value="NZ_CP054706.1"/>
</dbReference>
<evidence type="ECO:0000259" key="5">
    <source>
        <dbReference type="PROSITE" id="PS51296"/>
    </source>
</evidence>
<name>A0A7T6ZBR8_9BACI</name>
<dbReference type="InterPro" id="IPR036922">
    <property type="entry name" value="Rieske_2Fe-2S_sf"/>
</dbReference>
<dbReference type="GO" id="GO:0016705">
    <property type="term" value="F:oxidoreductase activity, acting on paired donors, with incorporation or reduction of molecular oxygen"/>
    <property type="evidence" value="ECO:0007669"/>
    <property type="project" value="UniProtKB-ARBA"/>
</dbReference>
<sequence length="135" mass="15185">MAEHVVATVGEIREGKRKIVKIGNISIGVFNIKGEFFAIKNICPHKGAPLCKGSVQGMYVCGDDLDDVRLINEGEILRCPWHGWEFNIKSGKSIVDPNRYYVKNYEVTVDREQPVDAQVETFPTSVRDKNVIVHV</sequence>
<dbReference type="EMBL" id="CP054706">
    <property type="protein sequence ID" value="QQK80533.1"/>
    <property type="molecule type" value="Genomic_DNA"/>
</dbReference>
<dbReference type="GO" id="GO:0046872">
    <property type="term" value="F:metal ion binding"/>
    <property type="evidence" value="ECO:0007669"/>
    <property type="project" value="UniProtKB-KW"/>
</dbReference>
<dbReference type="InterPro" id="IPR017941">
    <property type="entry name" value="Rieske_2Fe-2S"/>
</dbReference>
<accession>A0A7T6ZBR8</accession>
<dbReference type="PROSITE" id="PS51296">
    <property type="entry name" value="RIESKE"/>
    <property type="match status" value="1"/>
</dbReference>
<keyword evidence="1" id="KW-0001">2Fe-2S</keyword>
<dbReference type="PANTHER" id="PTHR21496">
    <property type="entry name" value="FERREDOXIN-RELATED"/>
    <property type="match status" value="1"/>
</dbReference>
<evidence type="ECO:0000256" key="4">
    <source>
        <dbReference type="ARBA" id="ARBA00023014"/>
    </source>
</evidence>
<evidence type="ECO:0000313" key="7">
    <source>
        <dbReference type="Proteomes" id="UP000595349"/>
    </source>
</evidence>
<dbReference type="GO" id="GO:0004497">
    <property type="term" value="F:monooxygenase activity"/>
    <property type="evidence" value="ECO:0007669"/>
    <property type="project" value="UniProtKB-ARBA"/>
</dbReference>
<keyword evidence="2" id="KW-0479">Metal-binding</keyword>
<keyword evidence="4" id="KW-0411">Iron-sulfur</keyword>